<keyword evidence="1" id="KW-0812">Transmembrane</keyword>
<dbReference type="RefSeq" id="WP_286345596.1">
    <property type="nucleotide sequence ID" value="NZ_AP027732.1"/>
</dbReference>
<sequence>MSPISDALPTADDEDRRWAEASRRVQELKDHGPRVRGISNQLALVILIVLLGGLAVVARLGEPLSIAAVCQFVLLAAALVVSGVGYARARRGGRLLSQIPTPRAEWPLSPLLPEERRSLARQLRGRIPPTKRSREIVPDLIANSRLNNRAVLPSLVGFVLFLFSESLYLGWPWPLIIAGMVVFLVIMTRVEARRWQKALELNRSTFHA</sequence>
<reference evidence="3" key="1">
    <citation type="journal article" date="2019" name="Int. J. Syst. Evol. Microbiol.">
        <title>The Global Catalogue of Microorganisms (GCM) 10K type strain sequencing project: providing services to taxonomists for standard genome sequencing and annotation.</title>
        <authorList>
            <consortium name="The Broad Institute Genomics Platform"/>
            <consortium name="The Broad Institute Genome Sequencing Center for Infectious Disease"/>
            <person name="Wu L."/>
            <person name="Ma J."/>
        </authorList>
    </citation>
    <scope>NUCLEOTIDE SEQUENCE [LARGE SCALE GENOMIC DNA]</scope>
    <source>
        <strain evidence="3">NBRC 108728</strain>
    </source>
</reference>
<feature type="transmembrane region" description="Helical" evidence="1">
    <location>
        <begin position="66"/>
        <end position="87"/>
    </location>
</feature>
<dbReference type="EMBL" id="AP027732">
    <property type="protein sequence ID" value="BDZ48637.1"/>
    <property type="molecule type" value="Genomic_DNA"/>
</dbReference>
<name>A0ABM8GJS5_9MICO</name>
<organism evidence="2 3">
    <name type="scientific">Frondihabitans sucicola</name>
    <dbReference type="NCBI Taxonomy" id="1268041"/>
    <lineage>
        <taxon>Bacteria</taxon>
        <taxon>Bacillati</taxon>
        <taxon>Actinomycetota</taxon>
        <taxon>Actinomycetes</taxon>
        <taxon>Micrococcales</taxon>
        <taxon>Microbacteriaceae</taxon>
        <taxon>Frondihabitans</taxon>
    </lineage>
</organism>
<dbReference type="Proteomes" id="UP001321486">
    <property type="component" value="Chromosome"/>
</dbReference>
<feature type="transmembrane region" description="Helical" evidence="1">
    <location>
        <begin position="175"/>
        <end position="192"/>
    </location>
</feature>
<evidence type="ECO:0000256" key="1">
    <source>
        <dbReference type="SAM" id="Phobius"/>
    </source>
</evidence>
<gene>
    <name evidence="2" type="ORF">GCM10025867_08780</name>
</gene>
<evidence type="ECO:0000313" key="3">
    <source>
        <dbReference type="Proteomes" id="UP001321486"/>
    </source>
</evidence>
<feature type="transmembrane region" description="Helical" evidence="1">
    <location>
        <begin position="150"/>
        <end position="169"/>
    </location>
</feature>
<keyword evidence="1" id="KW-0472">Membrane</keyword>
<evidence type="ECO:0008006" key="4">
    <source>
        <dbReference type="Google" id="ProtNLM"/>
    </source>
</evidence>
<accession>A0ABM8GJS5</accession>
<protein>
    <recommendedName>
        <fullName evidence="4">DUF3040 domain-containing protein</fullName>
    </recommendedName>
</protein>
<proteinExistence type="predicted"/>
<feature type="transmembrane region" description="Helical" evidence="1">
    <location>
        <begin position="42"/>
        <end position="60"/>
    </location>
</feature>
<evidence type="ECO:0000313" key="2">
    <source>
        <dbReference type="EMBL" id="BDZ48637.1"/>
    </source>
</evidence>
<keyword evidence="3" id="KW-1185">Reference proteome</keyword>
<keyword evidence="1" id="KW-1133">Transmembrane helix</keyword>